<feature type="region of interest" description="Disordered" evidence="1">
    <location>
        <begin position="59"/>
        <end position="117"/>
    </location>
</feature>
<reference evidence="3" key="1">
    <citation type="submission" date="2023-06" db="EMBL/GenBank/DDBJ databases">
        <title>WGS-Sequencing of Streptomyces ficellus isolate 21 collected from sand in Gara Djebilet Iron Mine in Algeria.</title>
        <authorList>
            <person name="Zegers G.P."/>
            <person name="Gomez A."/>
            <person name="Gueddou A."/>
            <person name="Zahara A.F."/>
            <person name="Worth M."/>
            <person name="Sevigny J.L."/>
            <person name="Tisa L."/>
        </authorList>
    </citation>
    <scope>NUCLEOTIDE SEQUENCE</scope>
    <source>
        <strain evidence="3">AS11</strain>
    </source>
</reference>
<dbReference type="EMBL" id="JAUEPL010000002">
    <property type="protein sequence ID" value="MDN3292853.1"/>
    <property type="molecule type" value="Genomic_DNA"/>
</dbReference>
<dbReference type="RefSeq" id="WP_290109656.1">
    <property type="nucleotide sequence ID" value="NZ_JAUEPL010000002.1"/>
</dbReference>
<accession>A0ABT7Z034</accession>
<feature type="domain" description="DUF8129" evidence="2">
    <location>
        <begin position="9"/>
        <end position="62"/>
    </location>
</feature>
<name>A0ABT7Z034_9ACTN</name>
<dbReference type="Proteomes" id="UP001174050">
    <property type="component" value="Unassembled WGS sequence"/>
</dbReference>
<keyword evidence="4" id="KW-1185">Reference proteome</keyword>
<dbReference type="Pfam" id="PF26450">
    <property type="entry name" value="DUF8129"/>
    <property type="match status" value="1"/>
</dbReference>
<sequence length="117" mass="12631">MSTPDRGELPLPDYDQLPVGTLEHRIRSLGTEELNQLLHYEHTHADRAMVVQVLTSRKRQLEAGATPSGGDPNAFRPETAHQGHGGSRVSPATSPQPLSPPPHGTPDQPGKPKGNRP</sequence>
<evidence type="ECO:0000313" key="4">
    <source>
        <dbReference type="Proteomes" id="UP001174050"/>
    </source>
</evidence>
<dbReference type="InterPro" id="IPR058442">
    <property type="entry name" value="DUF8129"/>
</dbReference>
<evidence type="ECO:0000313" key="3">
    <source>
        <dbReference type="EMBL" id="MDN3292853.1"/>
    </source>
</evidence>
<evidence type="ECO:0000256" key="1">
    <source>
        <dbReference type="SAM" id="MobiDB-lite"/>
    </source>
</evidence>
<proteinExistence type="predicted"/>
<evidence type="ECO:0000259" key="2">
    <source>
        <dbReference type="Pfam" id="PF26450"/>
    </source>
</evidence>
<gene>
    <name evidence="3" type="ORF">QWM81_02085</name>
</gene>
<comment type="caution">
    <text evidence="3">The sequence shown here is derived from an EMBL/GenBank/DDBJ whole genome shotgun (WGS) entry which is preliminary data.</text>
</comment>
<protein>
    <recommendedName>
        <fullName evidence="2">DUF8129 domain-containing protein</fullName>
    </recommendedName>
</protein>
<organism evidence="3 4">
    <name type="scientific">Streptomyces ficellus</name>
    <dbReference type="NCBI Taxonomy" id="1977088"/>
    <lineage>
        <taxon>Bacteria</taxon>
        <taxon>Bacillati</taxon>
        <taxon>Actinomycetota</taxon>
        <taxon>Actinomycetes</taxon>
        <taxon>Kitasatosporales</taxon>
        <taxon>Streptomycetaceae</taxon>
        <taxon>Streptomyces</taxon>
    </lineage>
</organism>